<sequence length="447" mass="51579">MIPMIPRLEHIYQMIDRGKGQLFQLKVGQILRGQVINILNETQAIVQIQGTKMLARMEVQLTKGQQAFFRVMSIGNEIKLKVLTDPTPSSKPITSSEELLQLLNIKNSPENRGLLLKLLDNQLPIEKGIFDEISKILKMMKQNEDTDVLQAVKWLISKDLPVTANYIRSAHEFLFGEGFVTKLLDLSRLAETWLSSNQHKNVPISKEITTKIQNLHQRIDEFLSNAQTLIHQNQNQIQQQIPFQPEHFLDRMVKYIEQFQLNMTDRTDFLINENENTLKEVITQLLSHKNHLPEELVSRLEKIVDHILGQQLLITPDQGIFSQFILQFPSFVPFSTNPVFIQVHSKKEEGRAINPKDVHFAFLFGLNHLGELVVHLHILQKQIFVQIQNDYPLIKELVRELEPNFLAFIKEQGYQTSGITVQPFTKGEAKVDYPFSSFTHKGVDIKI</sequence>
<gene>
    <name evidence="1" type="ORF">U473_06345</name>
</gene>
<dbReference type="EMBL" id="LSKU01000001">
    <property type="protein sequence ID" value="KXG43676.1"/>
    <property type="molecule type" value="Genomic_DNA"/>
</dbReference>
<comment type="caution">
    <text evidence="1">The sequence shown here is derived from an EMBL/GenBank/DDBJ whole genome shotgun (WGS) entry which is preliminary data.</text>
</comment>
<evidence type="ECO:0000313" key="2">
    <source>
        <dbReference type="Proteomes" id="UP000070352"/>
    </source>
</evidence>
<organism evidence="1 2">
    <name type="scientific">Tepidibacillus decaturensis</name>
    <dbReference type="NCBI Taxonomy" id="1413211"/>
    <lineage>
        <taxon>Bacteria</taxon>
        <taxon>Bacillati</taxon>
        <taxon>Bacillota</taxon>
        <taxon>Bacilli</taxon>
        <taxon>Bacillales</taxon>
        <taxon>Bacillaceae</taxon>
        <taxon>Tepidibacillus</taxon>
    </lineage>
</organism>
<evidence type="ECO:0008006" key="3">
    <source>
        <dbReference type="Google" id="ProtNLM"/>
    </source>
</evidence>
<reference evidence="1 2" key="1">
    <citation type="submission" date="2016-02" db="EMBL/GenBank/DDBJ databases">
        <title>Draft Genome for Tepidibacillus decaturensis nov. sp. Strain Z9, an Anaerobic, Moderately Thermophilic and Heterotrophic Bacterium from Deep Subsurface of the Illinois Basin, USA.</title>
        <authorList>
            <person name="Dong Y."/>
            <person name="Chang J.Y."/>
            <person name="Sanford R."/>
            <person name="Fouke B.W."/>
        </authorList>
    </citation>
    <scope>NUCLEOTIDE SEQUENCE [LARGE SCALE GENOMIC DNA]</scope>
    <source>
        <strain evidence="1 2">Z9</strain>
    </source>
</reference>
<dbReference type="Proteomes" id="UP000070352">
    <property type="component" value="Unassembled WGS sequence"/>
</dbReference>
<dbReference type="RefSeq" id="WP_068724470.1">
    <property type="nucleotide sequence ID" value="NZ_LSKU01000001.1"/>
</dbReference>
<accession>A0A135L3Y7</accession>
<dbReference type="AlphaFoldDB" id="A0A135L3Y7"/>
<keyword evidence="2" id="KW-1185">Reference proteome</keyword>
<dbReference type="STRING" id="1413211.U473_06345"/>
<evidence type="ECO:0000313" key="1">
    <source>
        <dbReference type="EMBL" id="KXG43676.1"/>
    </source>
</evidence>
<protein>
    <recommendedName>
        <fullName evidence="3">Flagellar hook-length control protein-like C-terminal domain-containing protein</fullName>
    </recommendedName>
</protein>
<dbReference type="OrthoDB" id="2351076at2"/>
<name>A0A135L3Y7_9BACI</name>
<proteinExistence type="predicted"/>